<gene>
    <name evidence="3" type="ORF">HJ588_18110</name>
</gene>
<dbReference type="EMBL" id="JABENB010000003">
    <property type="protein sequence ID" value="NNG41178.1"/>
    <property type="molecule type" value="Genomic_DNA"/>
</dbReference>
<accession>A0A849APB8</accession>
<keyword evidence="1" id="KW-0472">Membrane</keyword>
<sequence>MHRYRLIDGLRAAAALLVLTAHVAFWTGASNLDVVGAVLARGDAGVAIFFAISAFLLLRPWLRAAATDGPRPDVQVYAVRRVARIAPAYWLALAGVLAVAALWPVTGGLGGMAKVVQNVFLLQAYTGNTYQGFSQTWSLTTEVAFYVLVPWLGSALGRSVRRSRRGTYLRLAGIAALGVAAQGVTAAWTAADPASHAGALGMSFVGHAAWFAAGAAVAVALETGDLERLRAVGTGTWWSAAAVLLLLASTGIAGPWDLRAPTVPQALAKEALYAIIGGLLVLGAARGPSDDRWRAVAASPVTRFAGDISYGVFLWHLPVIQLIYVIGDQPIFTGSFGAVLFATLIFSVLIAWASATLVELPILRWAHRATSRARPAREPARQG</sequence>
<dbReference type="Proteomes" id="UP000557772">
    <property type="component" value="Unassembled WGS sequence"/>
</dbReference>
<evidence type="ECO:0000313" key="3">
    <source>
        <dbReference type="EMBL" id="NNG41178.1"/>
    </source>
</evidence>
<keyword evidence="4" id="KW-1185">Reference proteome</keyword>
<protein>
    <submittedName>
        <fullName evidence="3">Acyltransferase</fullName>
    </submittedName>
</protein>
<keyword evidence="3" id="KW-0012">Acyltransferase</keyword>
<keyword evidence="1" id="KW-0812">Transmembrane</keyword>
<dbReference type="InterPro" id="IPR002656">
    <property type="entry name" value="Acyl_transf_3_dom"/>
</dbReference>
<dbReference type="PANTHER" id="PTHR23028:SF53">
    <property type="entry name" value="ACYL_TRANSF_3 DOMAIN-CONTAINING PROTEIN"/>
    <property type="match status" value="1"/>
</dbReference>
<feature type="transmembrane region" description="Helical" evidence="1">
    <location>
        <begin position="137"/>
        <end position="156"/>
    </location>
</feature>
<feature type="transmembrane region" description="Helical" evidence="1">
    <location>
        <begin position="231"/>
        <end position="251"/>
    </location>
</feature>
<evidence type="ECO:0000256" key="1">
    <source>
        <dbReference type="SAM" id="Phobius"/>
    </source>
</evidence>
<feature type="transmembrane region" description="Helical" evidence="1">
    <location>
        <begin position="44"/>
        <end position="62"/>
    </location>
</feature>
<dbReference type="GO" id="GO:0009103">
    <property type="term" value="P:lipopolysaccharide biosynthetic process"/>
    <property type="evidence" value="ECO:0007669"/>
    <property type="project" value="TreeGrafter"/>
</dbReference>
<feature type="transmembrane region" description="Helical" evidence="1">
    <location>
        <begin position="338"/>
        <end position="358"/>
    </location>
</feature>
<reference evidence="3 4" key="1">
    <citation type="submission" date="2020-05" db="EMBL/GenBank/DDBJ databases">
        <title>Flexivirga sp. ID2601S isolated from air conditioner.</title>
        <authorList>
            <person name="Kim D.H."/>
        </authorList>
    </citation>
    <scope>NUCLEOTIDE SEQUENCE [LARGE SCALE GENOMIC DNA]</scope>
    <source>
        <strain evidence="3 4">ID2601S</strain>
    </source>
</reference>
<keyword evidence="1" id="KW-1133">Transmembrane helix</keyword>
<feature type="transmembrane region" description="Helical" evidence="1">
    <location>
        <begin position="197"/>
        <end position="219"/>
    </location>
</feature>
<feature type="domain" description="Acyltransferase 3" evidence="2">
    <location>
        <begin position="7"/>
        <end position="352"/>
    </location>
</feature>
<dbReference type="GO" id="GO:0016020">
    <property type="term" value="C:membrane"/>
    <property type="evidence" value="ECO:0007669"/>
    <property type="project" value="TreeGrafter"/>
</dbReference>
<dbReference type="Pfam" id="PF01757">
    <property type="entry name" value="Acyl_transf_3"/>
    <property type="match status" value="1"/>
</dbReference>
<feature type="transmembrane region" description="Helical" evidence="1">
    <location>
        <begin position="82"/>
        <end position="103"/>
    </location>
</feature>
<dbReference type="AlphaFoldDB" id="A0A849APB8"/>
<comment type="caution">
    <text evidence="3">The sequence shown here is derived from an EMBL/GenBank/DDBJ whole genome shotgun (WGS) entry which is preliminary data.</text>
</comment>
<evidence type="ECO:0000259" key="2">
    <source>
        <dbReference type="Pfam" id="PF01757"/>
    </source>
</evidence>
<feature type="transmembrane region" description="Helical" evidence="1">
    <location>
        <begin position="168"/>
        <end position="191"/>
    </location>
</feature>
<dbReference type="InterPro" id="IPR050879">
    <property type="entry name" value="Acyltransferase_3"/>
</dbReference>
<dbReference type="RefSeq" id="WP_171158254.1">
    <property type="nucleotide sequence ID" value="NZ_JABENB010000003.1"/>
</dbReference>
<name>A0A849APB8_9MICO</name>
<dbReference type="GO" id="GO:0016747">
    <property type="term" value="F:acyltransferase activity, transferring groups other than amino-acyl groups"/>
    <property type="evidence" value="ECO:0007669"/>
    <property type="project" value="InterPro"/>
</dbReference>
<proteinExistence type="predicted"/>
<organism evidence="3 4">
    <name type="scientific">Flexivirga aerilata</name>
    <dbReference type="NCBI Taxonomy" id="1656889"/>
    <lineage>
        <taxon>Bacteria</taxon>
        <taxon>Bacillati</taxon>
        <taxon>Actinomycetota</taxon>
        <taxon>Actinomycetes</taxon>
        <taxon>Micrococcales</taxon>
        <taxon>Dermacoccaceae</taxon>
        <taxon>Flexivirga</taxon>
    </lineage>
</organism>
<keyword evidence="3" id="KW-0808">Transferase</keyword>
<feature type="transmembrane region" description="Helical" evidence="1">
    <location>
        <begin position="271"/>
        <end position="287"/>
    </location>
</feature>
<feature type="transmembrane region" description="Helical" evidence="1">
    <location>
        <begin position="308"/>
        <end position="326"/>
    </location>
</feature>
<dbReference type="PANTHER" id="PTHR23028">
    <property type="entry name" value="ACETYLTRANSFERASE"/>
    <property type="match status" value="1"/>
</dbReference>
<evidence type="ECO:0000313" key="4">
    <source>
        <dbReference type="Proteomes" id="UP000557772"/>
    </source>
</evidence>
<feature type="transmembrane region" description="Helical" evidence="1">
    <location>
        <begin position="12"/>
        <end position="32"/>
    </location>
</feature>